<evidence type="ECO:0000259" key="3">
    <source>
        <dbReference type="PROSITE" id="PS50853"/>
    </source>
</evidence>
<dbReference type="InterPro" id="IPR003961">
    <property type="entry name" value="FN3_dom"/>
</dbReference>
<keyword evidence="2" id="KW-1133">Transmembrane helix</keyword>
<evidence type="ECO:0000313" key="4">
    <source>
        <dbReference type="EMBL" id="MEQ2215906.1"/>
    </source>
</evidence>
<dbReference type="PROSITE" id="PS50853">
    <property type="entry name" value="FN3"/>
    <property type="match status" value="1"/>
</dbReference>
<name>A0ABV0S723_9TELE</name>
<keyword evidence="2" id="KW-0472">Membrane</keyword>
<keyword evidence="5" id="KW-1185">Reference proteome</keyword>
<evidence type="ECO:0000256" key="1">
    <source>
        <dbReference type="SAM" id="MobiDB-lite"/>
    </source>
</evidence>
<feature type="region of interest" description="Disordered" evidence="1">
    <location>
        <begin position="38"/>
        <end position="71"/>
    </location>
</feature>
<comment type="caution">
    <text evidence="4">The sequence shown here is derived from an EMBL/GenBank/DDBJ whole genome shotgun (WGS) entry which is preliminary data.</text>
</comment>
<organism evidence="4 5">
    <name type="scientific">Xenoophorus captivus</name>
    <dbReference type="NCBI Taxonomy" id="1517983"/>
    <lineage>
        <taxon>Eukaryota</taxon>
        <taxon>Metazoa</taxon>
        <taxon>Chordata</taxon>
        <taxon>Craniata</taxon>
        <taxon>Vertebrata</taxon>
        <taxon>Euteleostomi</taxon>
        <taxon>Actinopterygii</taxon>
        <taxon>Neopterygii</taxon>
        <taxon>Teleostei</taxon>
        <taxon>Neoteleostei</taxon>
        <taxon>Acanthomorphata</taxon>
        <taxon>Ovalentaria</taxon>
        <taxon>Atherinomorphae</taxon>
        <taxon>Cyprinodontiformes</taxon>
        <taxon>Goodeidae</taxon>
        <taxon>Xenoophorus</taxon>
    </lineage>
</organism>
<feature type="compositionally biased region" description="Low complexity" evidence="1">
    <location>
        <begin position="38"/>
        <end position="67"/>
    </location>
</feature>
<reference evidence="4 5" key="1">
    <citation type="submission" date="2021-06" db="EMBL/GenBank/DDBJ databases">
        <authorList>
            <person name="Palmer J.M."/>
        </authorList>
    </citation>
    <scope>NUCLEOTIDE SEQUENCE [LARGE SCALE GENOMIC DNA]</scope>
    <source>
        <strain evidence="4 5">XC_2019</strain>
        <tissue evidence="4">Muscle</tissue>
    </source>
</reference>
<dbReference type="Proteomes" id="UP001434883">
    <property type="component" value="Unassembled WGS sequence"/>
</dbReference>
<dbReference type="EMBL" id="JAHRIN010069090">
    <property type="protein sequence ID" value="MEQ2215906.1"/>
    <property type="molecule type" value="Genomic_DNA"/>
</dbReference>
<feature type="non-terminal residue" evidence="4">
    <location>
        <position position="1"/>
    </location>
</feature>
<evidence type="ECO:0000256" key="2">
    <source>
        <dbReference type="SAM" id="Phobius"/>
    </source>
</evidence>
<gene>
    <name evidence="4" type="ORF">XENOCAPTIV_007618</name>
</gene>
<proteinExistence type="predicted"/>
<sequence>EQKDQGYSTVKTAATRISVNNLKPGTTYVFLIRPFSTPAPSSSLSSSAVSSTSSTSASSSSSSSSSSSPPPIDYGAYSAPLELQTLGELALASSEQNPAVIIIIVSVAALIMLLSMGVGLLIWRRYSH</sequence>
<feature type="domain" description="Fibronectin type-III" evidence="3">
    <location>
        <begin position="1"/>
        <end position="55"/>
    </location>
</feature>
<protein>
    <recommendedName>
        <fullName evidence="3">Fibronectin type-III domain-containing protein</fullName>
    </recommendedName>
</protein>
<keyword evidence="2" id="KW-0812">Transmembrane</keyword>
<feature type="transmembrane region" description="Helical" evidence="2">
    <location>
        <begin position="99"/>
        <end position="123"/>
    </location>
</feature>
<evidence type="ECO:0000313" key="5">
    <source>
        <dbReference type="Proteomes" id="UP001434883"/>
    </source>
</evidence>
<accession>A0ABV0S723</accession>